<reference evidence="3 4" key="1">
    <citation type="submission" date="2024-01" db="EMBL/GenBank/DDBJ databases">
        <authorList>
            <person name="Allen C."/>
            <person name="Tagirdzhanova G."/>
        </authorList>
    </citation>
    <scope>NUCLEOTIDE SEQUENCE [LARGE SCALE GENOMIC DNA]</scope>
</reference>
<dbReference type="SUPFAM" id="SSF51695">
    <property type="entry name" value="PLC-like phosphodiesterases"/>
    <property type="match status" value="1"/>
</dbReference>
<sequence length="271" mass="29712">MTQKSNRLRTGSQPARLGAHRGHSAGAPENTLAAFRKARELGGRGTVCETDLALTRDGALILMHDETVDRTTDGKGLVSSMTYSQIAKLDAGQWFGPAFKGERVPLLRNALILAQELDLVIQLELKIYDKNDAILPLLRHLVDELGAAHLLQLSSFDFVQLKAAKELLPEVPTIGISHSRMIDPAALARQASLDAVSLEIQHFASGEALQLHREGFAANLYIPGPETLERLRLYGFDLETRIVQWVREGQVDQLLCDDVALAARILAKAVL</sequence>
<keyword evidence="4" id="KW-1185">Reference proteome</keyword>
<dbReference type="PANTHER" id="PTHR46211:SF1">
    <property type="entry name" value="GLYCEROPHOSPHODIESTER PHOSPHODIESTERASE, CYTOPLASMIC"/>
    <property type="match status" value="1"/>
</dbReference>
<feature type="region of interest" description="Disordered" evidence="1">
    <location>
        <begin position="1"/>
        <end position="30"/>
    </location>
</feature>
<dbReference type="InterPro" id="IPR030395">
    <property type="entry name" value="GP_PDE_dom"/>
</dbReference>
<gene>
    <name evidence="3" type="ORF">SCUCBS95973_006035</name>
</gene>
<dbReference type="Gene3D" id="3.20.20.190">
    <property type="entry name" value="Phosphatidylinositol (PI) phosphodiesterase"/>
    <property type="match status" value="1"/>
</dbReference>
<dbReference type="Proteomes" id="UP001642405">
    <property type="component" value="Unassembled WGS sequence"/>
</dbReference>
<protein>
    <recommendedName>
        <fullName evidence="2">GP-PDE domain-containing protein</fullName>
    </recommendedName>
</protein>
<feature type="domain" description="GP-PDE" evidence="2">
    <location>
        <begin position="15"/>
        <end position="266"/>
    </location>
</feature>
<dbReference type="InterPro" id="IPR017946">
    <property type="entry name" value="PLC-like_Pdiesterase_TIM-brl"/>
</dbReference>
<dbReference type="PROSITE" id="PS51704">
    <property type="entry name" value="GP_PDE"/>
    <property type="match status" value="1"/>
</dbReference>
<feature type="compositionally biased region" description="Polar residues" evidence="1">
    <location>
        <begin position="1"/>
        <end position="13"/>
    </location>
</feature>
<comment type="caution">
    <text evidence="3">The sequence shown here is derived from an EMBL/GenBank/DDBJ whole genome shotgun (WGS) entry which is preliminary data.</text>
</comment>
<accession>A0ABP0C1R5</accession>
<dbReference type="PANTHER" id="PTHR46211">
    <property type="entry name" value="GLYCEROPHOSPHORYL DIESTER PHOSPHODIESTERASE"/>
    <property type="match status" value="1"/>
</dbReference>
<proteinExistence type="predicted"/>
<name>A0ABP0C1R5_9PEZI</name>
<dbReference type="EMBL" id="CAWUHB010000034">
    <property type="protein sequence ID" value="CAK7225942.1"/>
    <property type="molecule type" value="Genomic_DNA"/>
</dbReference>
<organism evidence="3 4">
    <name type="scientific">Sporothrix curviconia</name>
    <dbReference type="NCBI Taxonomy" id="1260050"/>
    <lineage>
        <taxon>Eukaryota</taxon>
        <taxon>Fungi</taxon>
        <taxon>Dikarya</taxon>
        <taxon>Ascomycota</taxon>
        <taxon>Pezizomycotina</taxon>
        <taxon>Sordariomycetes</taxon>
        <taxon>Sordariomycetidae</taxon>
        <taxon>Ophiostomatales</taxon>
        <taxon>Ophiostomataceae</taxon>
        <taxon>Sporothrix</taxon>
    </lineage>
</organism>
<evidence type="ECO:0000256" key="1">
    <source>
        <dbReference type="SAM" id="MobiDB-lite"/>
    </source>
</evidence>
<evidence type="ECO:0000259" key="2">
    <source>
        <dbReference type="PROSITE" id="PS51704"/>
    </source>
</evidence>
<dbReference type="Pfam" id="PF03009">
    <property type="entry name" value="GDPD"/>
    <property type="match status" value="1"/>
</dbReference>
<evidence type="ECO:0000313" key="3">
    <source>
        <dbReference type="EMBL" id="CAK7225942.1"/>
    </source>
</evidence>
<evidence type="ECO:0000313" key="4">
    <source>
        <dbReference type="Proteomes" id="UP001642405"/>
    </source>
</evidence>